<evidence type="ECO:0000256" key="1">
    <source>
        <dbReference type="SAM" id="MobiDB-lite"/>
    </source>
</evidence>
<protein>
    <submittedName>
        <fullName evidence="2">Uncharacterized protein</fullName>
    </submittedName>
</protein>
<name>A0ABR2ZIH1_9AGAR</name>
<comment type="caution">
    <text evidence="2">The sequence shown here is derived from an EMBL/GenBank/DDBJ whole genome shotgun (WGS) entry which is preliminary data.</text>
</comment>
<organism evidence="2 3">
    <name type="scientific">Marasmius tenuissimus</name>
    <dbReference type="NCBI Taxonomy" id="585030"/>
    <lineage>
        <taxon>Eukaryota</taxon>
        <taxon>Fungi</taxon>
        <taxon>Dikarya</taxon>
        <taxon>Basidiomycota</taxon>
        <taxon>Agaricomycotina</taxon>
        <taxon>Agaricomycetes</taxon>
        <taxon>Agaricomycetidae</taxon>
        <taxon>Agaricales</taxon>
        <taxon>Marasmiineae</taxon>
        <taxon>Marasmiaceae</taxon>
        <taxon>Marasmius</taxon>
    </lineage>
</organism>
<gene>
    <name evidence="2" type="ORF">AAF712_012481</name>
</gene>
<evidence type="ECO:0000313" key="3">
    <source>
        <dbReference type="Proteomes" id="UP001437256"/>
    </source>
</evidence>
<dbReference type="EMBL" id="JBBXMP010000163">
    <property type="protein sequence ID" value="KAL0060749.1"/>
    <property type="molecule type" value="Genomic_DNA"/>
</dbReference>
<feature type="region of interest" description="Disordered" evidence="1">
    <location>
        <begin position="52"/>
        <end position="89"/>
    </location>
</feature>
<dbReference type="Proteomes" id="UP001437256">
    <property type="component" value="Unassembled WGS sequence"/>
</dbReference>
<sequence>NQPHSHPLPINPSSSNQPGFGNAWTRAMNTARGQNIMIRGMMEMAVRQARFEDRQDGLVQDHRPKKRARTQREEPLRAKRQISVVKAKK</sequence>
<feature type="compositionally biased region" description="Basic and acidic residues" evidence="1">
    <location>
        <begin position="52"/>
        <end position="62"/>
    </location>
</feature>
<evidence type="ECO:0000313" key="2">
    <source>
        <dbReference type="EMBL" id="KAL0060749.1"/>
    </source>
</evidence>
<keyword evidence="3" id="KW-1185">Reference proteome</keyword>
<proteinExistence type="predicted"/>
<accession>A0ABR2ZIH1</accession>
<feature type="non-terminal residue" evidence="2">
    <location>
        <position position="1"/>
    </location>
</feature>
<feature type="region of interest" description="Disordered" evidence="1">
    <location>
        <begin position="1"/>
        <end position="23"/>
    </location>
</feature>
<reference evidence="2 3" key="1">
    <citation type="submission" date="2024-05" db="EMBL/GenBank/DDBJ databases">
        <title>A draft genome resource for the thread blight pathogen Marasmius tenuissimus strain MS-2.</title>
        <authorList>
            <person name="Yulfo-Soto G.E."/>
            <person name="Baruah I.K."/>
            <person name="Amoako-Attah I."/>
            <person name="Bukari Y."/>
            <person name="Meinhardt L.W."/>
            <person name="Bailey B.A."/>
            <person name="Cohen S.P."/>
        </authorList>
    </citation>
    <scope>NUCLEOTIDE SEQUENCE [LARGE SCALE GENOMIC DNA]</scope>
    <source>
        <strain evidence="2 3">MS-2</strain>
    </source>
</reference>